<feature type="transmembrane region" description="Helical" evidence="1">
    <location>
        <begin position="261"/>
        <end position="284"/>
    </location>
</feature>
<feature type="transmembrane region" description="Helical" evidence="1">
    <location>
        <begin position="543"/>
        <end position="570"/>
    </location>
</feature>
<dbReference type="AlphaFoldDB" id="A0A5N7IX47"/>
<dbReference type="EMBL" id="SPSF01000012">
    <property type="protein sequence ID" value="MPQ61049.1"/>
    <property type="molecule type" value="Genomic_DNA"/>
</dbReference>
<reference evidence="2 3" key="1">
    <citation type="journal article" date="2019" name="Lett. Appl. Microbiol.">
        <title>A case of 'blown pack' spoilage of vacuum-packaged pork likely associated with Clostridium estertheticum in Canada.</title>
        <authorList>
            <person name="Zhang P."/>
            <person name="Ward P."/>
            <person name="McMullen L.M."/>
            <person name="Yang X."/>
        </authorList>
    </citation>
    <scope>NUCLEOTIDE SEQUENCE [LARGE SCALE GENOMIC DNA]</scope>
    <source>
        <strain evidence="2 3">MA19</strain>
    </source>
</reference>
<accession>A0A5N7IX47</accession>
<organism evidence="2 3">
    <name type="scientific">Clostridium estertheticum</name>
    <dbReference type="NCBI Taxonomy" id="238834"/>
    <lineage>
        <taxon>Bacteria</taxon>
        <taxon>Bacillati</taxon>
        <taxon>Bacillota</taxon>
        <taxon>Clostridia</taxon>
        <taxon>Eubacteriales</taxon>
        <taxon>Clostridiaceae</taxon>
        <taxon>Clostridium</taxon>
    </lineage>
</organism>
<feature type="transmembrane region" description="Helical" evidence="1">
    <location>
        <begin position="177"/>
        <end position="193"/>
    </location>
</feature>
<evidence type="ECO:0008006" key="4">
    <source>
        <dbReference type="Google" id="ProtNLM"/>
    </source>
</evidence>
<sequence length="634" mass="72281">MRSWLEIVGFEIKIQAKSKCFWLLTCMLLVVSISASIKYFNHYQLKTPADLTSILSSSTAGDVSIPVSGKDRNAYFIKGISNTFIKNNKQDSGKIIKWLSLKIYSSETWTKDTLRAVERELYQKFPSIKIYPQDMLYNNYTMSADKLDATYPEFMSYLHKTNQTFSTSFARQYAQDTAMYVSIIFILFFAFLFQKELQPSLHDLLLSKQISKLTYITARFAGAFSMCLFAIAFNTLIFSIWETIFCFKLGMPLYLGALWTNILFYTVPTILFYASLMVLVSLLFRNGFAAIPLFFITILASMMTTTLSDGTCVQCMWLAPIISYDKFYHLVPHSQMQAYIINRIGLCILGVICLLTSCHIWARTSEAGKQSKKFKISHVSSIKHLNPPKNIGAFAFVKYNAKIAASPIQLFIAFILLLFTITTMLTENRGVTEIGRSILGSIAWASVIVFSNIYSIEYSHKTMDNFYLTNRNKLGIMARRIFINLCFIFIMVSIVFFIDLFLTDKSHGNVIGTIILMSYFKTIITCMSCSLFFGVCSMTISNFFCTGIGGIVGGFIINAIFLSTAVANRYSIFNIYISNLSYTNINQDRALWWKSAIIFIGISLMIFMLNKWTIYRSNKVELRVKHSTIKPMCI</sequence>
<dbReference type="GO" id="GO:0016020">
    <property type="term" value="C:membrane"/>
    <property type="evidence" value="ECO:0007669"/>
    <property type="project" value="UniProtKB-SubCell"/>
</dbReference>
<feature type="transmembrane region" description="Helical" evidence="1">
    <location>
        <begin position="514"/>
        <end position="536"/>
    </location>
</feature>
<keyword evidence="1" id="KW-0472">Membrane</keyword>
<proteinExistence type="predicted"/>
<evidence type="ECO:0000313" key="3">
    <source>
        <dbReference type="Proteomes" id="UP000342249"/>
    </source>
</evidence>
<feature type="transmembrane region" description="Helical" evidence="1">
    <location>
        <begin position="339"/>
        <end position="362"/>
    </location>
</feature>
<gene>
    <name evidence="2" type="ORF">E4V82_02820</name>
</gene>
<protein>
    <recommendedName>
        <fullName evidence="4">ABC transporter permease</fullName>
    </recommendedName>
</protein>
<dbReference type="Proteomes" id="UP000342249">
    <property type="component" value="Unassembled WGS sequence"/>
</dbReference>
<evidence type="ECO:0000313" key="2">
    <source>
        <dbReference type="EMBL" id="MPQ61049.1"/>
    </source>
</evidence>
<feature type="transmembrane region" description="Helical" evidence="1">
    <location>
        <begin position="291"/>
        <end position="319"/>
    </location>
</feature>
<feature type="transmembrane region" description="Helical" evidence="1">
    <location>
        <begin position="481"/>
        <end position="502"/>
    </location>
</feature>
<comment type="caution">
    <text evidence="2">The sequence shown here is derived from an EMBL/GenBank/DDBJ whole genome shotgun (WGS) entry which is preliminary data.</text>
</comment>
<dbReference type="GO" id="GO:0140359">
    <property type="term" value="F:ABC-type transporter activity"/>
    <property type="evidence" value="ECO:0007669"/>
    <property type="project" value="InterPro"/>
</dbReference>
<feature type="transmembrane region" description="Helical" evidence="1">
    <location>
        <begin position="21"/>
        <end position="40"/>
    </location>
</feature>
<feature type="transmembrane region" description="Helical" evidence="1">
    <location>
        <begin position="438"/>
        <end position="460"/>
    </location>
</feature>
<feature type="transmembrane region" description="Helical" evidence="1">
    <location>
        <begin position="590"/>
        <end position="609"/>
    </location>
</feature>
<feature type="transmembrane region" description="Helical" evidence="1">
    <location>
        <begin position="213"/>
        <end position="241"/>
    </location>
</feature>
<keyword evidence="1" id="KW-0812">Transmembrane</keyword>
<name>A0A5N7IX47_9CLOT</name>
<keyword evidence="1" id="KW-1133">Transmembrane helix</keyword>
<evidence type="ECO:0000256" key="1">
    <source>
        <dbReference type="SAM" id="Phobius"/>
    </source>
</evidence>
<feature type="transmembrane region" description="Helical" evidence="1">
    <location>
        <begin position="408"/>
        <end position="426"/>
    </location>
</feature>
<dbReference type="RefSeq" id="WP_152750225.1">
    <property type="nucleotide sequence ID" value="NZ_SPSE01000013.1"/>
</dbReference>